<accession>A0A0F8XP05</accession>
<protein>
    <submittedName>
        <fullName evidence="1">Uncharacterized protein</fullName>
    </submittedName>
</protein>
<evidence type="ECO:0000313" key="1">
    <source>
        <dbReference type="EMBL" id="KKK70718.1"/>
    </source>
</evidence>
<feature type="non-terminal residue" evidence="1">
    <location>
        <position position="48"/>
    </location>
</feature>
<gene>
    <name evidence="1" type="ORF">LCGC14_2921180</name>
</gene>
<comment type="caution">
    <text evidence="1">The sequence shown here is derived from an EMBL/GenBank/DDBJ whole genome shotgun (WGS) entry which is preliminary data.</text>
</comment>
<sequence>MNWMSYHIGEELLISFICLGISWRAFSVSRSVERSLSDYLELRSRTFL</sequence>
<reference evidence="1" key="1">
    <citation type="journal article" date="2015" name="Nature">
        <title>Complex archaea that bridge the gap between prokaryotes and eukaryotes.</title>
        <authorList>
            <person name="Spang A."/>
            <person name="Saw J.H."/>
            <person name="Jorgensen S.L."/>
            <person name="Zaremba-Niedzwiedzka K."/>
            <person name="Martijn J."/>
            <person name="Lind A.E."/>
            <person name="van Eijk R."/>
            <person name="Schleper C."/>
            <person name="Guy L."/>
            <person name="Ettema T.J."/>
        </authorList>
    </citation>
    <scope>NUCLEOTIDE SEQUENCE</scope>
</reference>
<organism evidence="1">
    <name type="scientific">marine sediment metagenome</name>
    <dbReference type="NCBI Taxonomy" id="412755"/>
    <lineage>
        <taxon>unclassified sequences</taxon>
        <taxon>metagenomes</taxon>
        <taxon>ecological metagenomes</taxon>
    </lineage>
</organism>
<dbReference type="EMBL" id="LAZR01058057">
    <property type="protein sequence ID" value="KKK70718.1"/>
    <property type="molecule type" value="Genomic_DNA"/>
</dbReference>
<name>A0A0F8XP05_9ZZZZ</name>
<dbReference type="AlphaFoldDB" id="A0A0F8XP05"/>
<proteinExistence type="predicted"/>